<dbReference type="KEGG" id="gim:F1728_15165"/>
<sequence>MDWIYRFTENEDYPDPREEISFLSGLVEDDKEAFLLLNNHKTPPMSGSTKGQKVGLCTSETGRLILHGTATVADKPKRQNTPSNVLPIYGMLTNRMFCQLETIEIYEESPLDPEILSYDSQESFLQGQATVKKVLEHPSKKNEPHHSITPSSSSDESLELRFSVPKEINDVVTGVDPTAASWASKMTIGKKKMPSFSIRISNGTFTLPENPLFHHHKNDDLWDHVKSVKSSLVCIDGPCDTNGPRLLSNISKGWDKNACSGIRECERRLFREGVGLFWTTQNTVMKFEGASRWIARSIILFSEYPKIKKIETHPHGVFTFLWHLLGNKGTPPKKTKPEGRMARIDLLQKFIPDLNCDLLKDHDSVDAAAAALVAALHRCGLTKPFGSEGDGGQIWMPDCNRIKVKSKSRNSINV</sequence>
<evidence type="ECO:0000313" key="3">
    <source>
        <dbReference type="Proteomes" id="UP000427281"/>
    </source>
</evidence>
<gene>
    <name evidence="2" type="ORF">F1728_15165</name>
</gene>
<feature type="region of interest" description="Disordered" evidence="1">
    <location>
        <begin position="137"/>
        <end position="159"/>
    </location>
</feature>
<dbReference type="InterPro" id="IPR007362">
    <property type="entry name" value="DUF429"/>
</dbReference>
<dbReference type="Pfam" id="PF04250">
    <property type="entry name" value="DUF429"/>
    <property type="match status" value="1"/>
</dbReference>
<evidence type="ECO:0000313" key="2">
    <source>
        <dbReference type="EMBL" id="QGQ23939.1"/>
    </source>
</evidence>
<proteinExistence type="predicted"/>
<dbReference type="RefSeq" id="WP_155364835.1">
    <property type="nucleotide sequence ID" value="NZ_CP043930.1"/>
</dbReference>
<reference evidence="2 3" key="1">
    <citation type="submission" date="2019-09" db="EMBL/GenBank/DDBJ databases">
        <title>Gimesia benthica sp. nov., a novel bacterium isolated from deep-sea water of the Northwest Indian Ocean.</title>
        <authorList>
            <person name="Dai X."/>
        </authorList>
    </citation>
    <scope>NUCLEOTIDE SEQUENCE [LARGE SCALE GENOMIC DNA]</scope>
    <source>
        <strain evidence="2 3">E7</strain>
    </source>
</reference>
<keyword evidence="3" id="KW-1185">Reference proteome</keyword>
<dbReference type="AlphaFoldDB" id="A0A6I6AGH8"/>
<feature type="compositionally biased region" description="Basic and acidic residues" evidence="1">
    <location>
        <begin position="137"/>
        <end position="146"/>
    </location>
</feature>
<organism evidence="2 3">
    <name type="scientific">Gimesia benthica</name>
    <dbReference type="NCBI Taxonomy" id="2608982"/>
    <lineage>
        <taxon>Bacteria</taxon>
        <taxon>Pseudomonadati</taxon>
        <taxon>Planctomycetota</taxon>
        <taxon>Planctomycetia</taxon>
        <taxon>Planctomycetales</taxon>
        <taxon>Planctomycetaceae</taxon>
        <taxon>Gimesia</taxon>
    </lineage>
</organism>
<dbReference type="EMBL" id="CP043930">
    <property type="protein sequence ID" value="QGQ23939.1"/>
    <property type="molecule type" value="Genomic_DNA"/>
</dbReference>
<evidence type="ECO:0000256" key="1">
    <source>
        <dbReference type="SAM" id="MobiDB-lite"/>
    </source>
</evidence>
<name>A0A6I6AGH8_9PLAN</name>
<protein>
    <submittedName>
        <fullName evidence="2">DUF429 domain-containing protein</fullName>
    </submittedName>
</protein>
<accession>A0A6I6AGH8</accession>
<dbReference type="Proteomes" id="UP000427281">
    <property type="component" value="Chromosome"/>
</dbReference>